<dbReference type="OrthoDB" id="9814791at2"/>
<dbReference type="AlphaFoldDB" id="A0A2G9CFM9"/>
<dbReference type="EMBL" id="PEOG01000005">
    <property type="protein sequence ID" value="PIM55197.1"/>
    <property type="molecule type" value="Genomic_DNA"/>
</dbReference>
<name>A0A2G9CFM9_9BURK</name>
<dbReference type="Pfam" id="PF06475">
    <property type="entry name" value="Glycolipid_bind"/>
    <property type="match status" value="1"/>
</dbReference>
<keyword evidence="2" id="KW-1185">Reference proteome</keyword>
<proteinExistence type="predicted"/>
<dbReference type="RefSeq" id="WP_099859666.1">
    <property type="nucleotide sequence ID" value="NZ_PEOG01000005.1"/>
</dbReference>
<organism evidence="1 2">
    <name type="scientific">Roseateles chitinivorans</name>
    <dbReference type="NCBI Taxonomy" id="2917965"/>
    <lineage>
        <taxon>Bacteria</taxon>
        <taxon>Pseudomonadati</taxon>
        <taxon>Pseudomonadota</taxon>
        <taxon>Betaproteobacteria</taxon>
        <taxon>Burkholderiales</taxon>
        <taxon>Sphaerotilaceae</taxon>
        <taxon>Roseateles</taxon>
    </lineage>
</organism>
<accession>A0A2G9CFM9</accession>
<sequence>MFPIPRIVCWIPNWGASHPEVGIEHLRLSEGQADGLVIAIDDERGPFRLHYRLSWDPQWCLRDAELSLISEEGVAARTMRLATDGQGHWTDDRGAALPALEGCLDIDIWPTPFTNSFPIRRVPLAVGERRQFRMAWVDGTALTVRPQAQAYTRLDERRYRFESLDGSGFTADLEVDEHGLVVDYPGLFRRV</sequence>
<protein>
    <recommendedName>
        <fullName evidence="3">Glycolipid-binding domain-containing protein</fullName>
    </recommendedName>
</protein>
<evidence type="ECO:0008006" key="3">
    <source>
        <dbReference type="Google" id="ProtNLM"/>
    </source>
</evidence>
<dbReference type="SUPFAM" id="SSF159275">
    <property type="entry name" value="PA1994-like"/>
    <property type="match status" value="1"/>
</dbReference>
<evidence type="ECO:0000313" key="2">
    <source>
        <dbReference type="Proteomes" id="UP000231501"/>
    </source>
</evidence>
<evidence type="ECO:0000313" key="1">
    <source>
        <dbReference type="EMBL" id="PIM55197.1"/>
    </source>
</evidence>
<comment type="caution">
    <text evidence="1">The sequence shown here is derived from an EMBL/GenBank/DDBJ whole genome shotgun (WGS) entry which is preliminary data.</text>
</comment>
<dbReference type="Proteomes" id="UP000231501">
    <property type="component" value="Unassembled WGS sequence"/>
</dbReference>
<reference evidence="1 2" key="1">
    <citation type="submission" date="2017-11" db="EMBL/GenBank/DDBJ databases">
        <title>Draft genome sequence of Mitsuaria sp. HWN-4.</title>
        <authorList>
            <person name="Gundlapally S.R."/>
        </authorList>
    </citation>
    <scope>NUCLEOTIDE SEQUENCE [LARGE SCALE GENOMIC DNA]</scope>
    <source>
        <strain evidence="1 2">HWN-4</strain>
    </source>
</reference>
<gene>
    <name evidence="1" type="ORF">CS062_01300</name>
</gene>
<dbReference type="InterPro" id="IPR009467">
    <property type="entry name" value="Glycolipid-bd_prot_put"/>
</dbReference>